<proteinExistence type="inferred from homology"/>
<evidence type="ECO:0000256" key="6">
    <source>
        <dbReference type="RuleBase" id="RU361182"/>
    </source>
</evidence>
<sequence>MAAAISITSTSTTTFFCWFLYSREENSCVCMYVVCLRGDFSHFPRLLFLVTWFKAKQSKQFLPVLCCSGCESNHYMALSLTLEFIGGAELLCSGVRKHEVTVLPQNTGKPFKLPDLFDWIKLNIIKERPEFLFQGETIRPGVLVIINDSDWELEGELDYEVKDKDKISFVSTLHGG</sequence>
<dbReference type="InterPro" id="IPR012675">
    <property type="entry name" value="Beta-grasp_dom_sf"/>
</dbReference>
<name>A0A7R8ZJS8_9CRUS</name>
<keyword evidence="3 5" id="KW-0819">tRNA processing</keyword>
<feature type="modified residue" description="1-thioglycine" evidence="5">
    <location>
        <position position="176"/>
    </location>
</feature>
<dbReference type="OrthoDB" id="367221at2759"/>
<dbReference type="AlphaFoldDB" id="A0A7R8ZJS8"/>
<keyword evidence="1 5" id="KW-0963">Cytoplasm</keyword>
<feature type="cross-link" description="Glycyl lysine isopeptide (Gly-Lys) (interchain with K-? in acceptor proteins)" evidence="5">
    <location>
        <position position="176"/>
    </location>
</feature>
<dbReference type="GO" id="GO:0005829">
    <property type="term" value="C:cytosol"/>
    <property type="evidence" value="ECO:0007669"/>
    <property type="project" value="UniProtKB-UniRule"/>
</dbReference>
<evidence type="ECO:0000256" key="5">
    <source>
        <dbReference type="HAMAP-Rule" id="MF_03048"/>
    </source>
</evidence>
<comment type="similarity">
    <text evidence="5 6">Belongs to the URM1 family.</text>
</comment>
<evidence type="ECO:0000256" key="4">
    <source>
        <dbReference type="ARBA" id="ARBA00022786"/>
    </source>
</evidence>
<organism evidence="7">
    <name type="scientific">Cyprideis torosa</name>
    <dbReference type="NCBI Taxonomy" id="163714"/>
    <lineage>
        <taxon>Eukaryota</taxon>
        <taxon>Metazoa</taxon>
        <taxon>Ecdysozoa</taxon>
        <taxon>Arthropoda</taxon>
        <taxon>Crustacea</taxon>
        <taxon>Oligostraca</taxon>
        <taxon>Ostracoda</taxon>
        <taxon>Podocopa</taxon>
        <taxon>Podocopida</taxon>
        <taxon>Cytherocopina</taxon>
        <taxon>Cytheroidea</taxon>
        <taxon>Cytherideidae</taxon>
        <taxon>Cyprideis</taxon>
    </lineage>
</organism>
<evidence type="ECO:0000256" key="3">
    <source>
        <dbReference type="ARBA" id="ARBA00022694"/>
    </source>
</evidence>
<dbReference type="GO" id="GO:0032447">
    <property type="term" value="P:protein urmylation"/>
    <property type="evidence" value="ECO:0007669"/>
    <property type="project" value="UniProtKB-UniRule"/>
</dbReference>
<gene>
    <name evidence="7" type="ORF">CTOB1V02_LOCUS749</name>
</gene>
<accession>A0A7R8ZJS8</accession>
<protein>
    <recommendedName>
        <fullName evidence="5">Ubiquitin-related modifier 1 homolog</fullName>
    </recommendedName>
</protein>
<dbReference type="GO" id="GO:0002098">
    <property type="term" value="P:tRNA wobble uridine modification"/>
    <property type="evidence" value="ECO:0007669"/>
    <property type="project" value="UniProtKB-UniRule"/>
</dbReference>
<comment type="pathway">
    <text evidence="5 6">tRNA modification; 5-methoxycarbonylmethyl-2-thiouridine-tRNA biosynthesis.</text>
</comment>
<dbReference type="EMBL" id="OB660101">
    <property type="protein sequence ID" value="CAD7222751.1"/>
    <property type="molecule type" value="Genomic_DNA"/>
</dbReference>
<dbReference type="CDD" id="cd01764">
    <property type="entry name" value="Ubl_Urm1"/>
    <property type="match status" value="1"/>
</dbReference>
<dbReference type="Gene3D" id="3.10.20.30">
    <property type="match status" value="1"/>
</dbReference>
<dbReference type="GO" id="GO:0034227">
    <property type="term" value="P:tRNA thio-modification"/>
    <property type="evidence" value="ECO:0007669"/>
    <property type="project" value="UniProtKB-UniRule"/>
</dbReference>
<keyword evidence="4 5" id="KW-0833">Ubl conjugation pathway</keyword>
<evidence type="ECO:0000313" key="7">
    <source>
        <dbReference type="EMBL" id="CAD7222751.1"/>
    </source>
</evidence>
<dbReference type="PANTHER" id="PTHR14986">
    <property type="entry name" value="RURM1 PROTEIN"/>
    <property type="match status" value="1"/>
</dbReference>
<reference evidence="7" key="1">
    <citation type="submission" date="2020-11" db="EMBL/GenBank/DDBJ databases">
        <authorList>
            <person name="Tran Van P."/>
        </authorList>
    </citation>
    <scope>NUCLEOTIDE SEQUENCE</scope>
</reference>
<dbReference type="InterPro" id="IPR015221">
    <property type="entry name" value="Urm1"/>
</dbReference>
<dbReference type="Pfam" id="PF09138">
    <property type="entry name" value="Urm1"/>
    <property type="match status" value="1"/>
</dbReference>
<dbReference type="UniPathway" id="UPA00988"/>
<dbReference type="HAMAP" id="MF_03048">
    <property type="entry name" value="Urm1"/>
    <property type="match status" value="1"/>
</dbReference>
<keyword evidence="2 5" id="KW-1017">Isopeptide bond</keyword>
<comment type="function">
    <text evidence="5">Acts as a sulfur carrier required for 2-thiolation of mcm(5)S(2)U at tRNA wobble positions of cytosolic tRNA(Lys), tRNA(Glu) and tRNA(Gln). Serves as sulfur donor in tRNA 2-thiolation reaction by being thiocarboxylated (-COSH) at its C-terminus by the MOCS3/UBA4 homolog. The sulfur is then transferred to tRNA to form 2-thiolation of mcm(5)S(2)U. Also acts as a ubiquitin-like protein (UBL) that is covalently conjugated via an isopeptide bond to lysine residues of target proteins. The thiocarboxylated form serves as substrate for conjugation and oxidative stress specifically induces the formation of UBL-protein conjugates.</text>
</comment>
<dbReference type="SUPFAM" id="SSF54285">
    <property type="entry name" value="MoaD/ThiS"/>
    <property type="match status" value="1"/>
</dbReference>
<evidence type="ECO:0000256" key="2">
    <source>
        <dbReference type="ARBA" id="ARBA00022499"/>
    </source>
</evidence>
<comment type="PTM">
    <text evidence="5">C-terminal thiocarboxylation occurs in 2 steps, it is first acyl-adenylated (-COAMP) via the hesA/moeB/thiF part of the MOCS3/UBA4 homolog, then thiocarboxylated (-COSH) via the rhodanese domain of the MOCS3/UBA4 homolog.</text>
</comment>
<dbReference type="InterPro" id="IPR016155">
    <property type="entry name" value="Mopterin_synth/thiamin_S_b"/>
</dbReference>
<comment type="subcellular location">
    <subcellularLocation>
        <location evidence="5 6">Cytoplasm</location>
    </subcellularLocation>
</comment>
<evidence type="ECO:0000256" key="1">
    <source>
        <dbReference type="ARBA" id="ARBA00022490"/>
    </source>
</evidence>